<sequence>MGKMMATDPVLEFLSMFWPQAGRRSNQVWQSYDRQFRNHYEEILRIENDEILENILQIKSLPCLRKQVELKPNKVTRDCLTEFIRTSESSFLCLEQFNSSLIDIVGLESRVAALA</sequence>
<gene>
    <name evidence="1" type="ORF">OCU04_005969</name>
</gene>
<protein>
    <submittedName>
        <fullName evidence="1">Uncharacterized protein</fullName>
    </submittedName>
</protein>
<dbReference type="Proteomes" id="UP001152300">
    <property type="component" value="Unassembled WGS sequence"/>
</dbReference>
<comment type="caution">
    <text evidence="1">The sequence shown here is derived from an EMBL/GenBank/DDBJ whole genome shotgun (WGS) entry which is preliminary data.</text>
</comment>
<proteinExistence type="predicted"/>
<dbReference type="AlphaFoldDB" id="A0A9X0AM78"/>
<organism evidence="1 2">
    <name type="scientific">Sclerotinia nivalis</name>
    <dbReference type="NCBI Taxonomy" id="352851"/>
    <lineage>
        <taxon>Eukaryota</taxon>
        <taxon>Fungi</taxon>
        <taxon>Dikarya</taxon>
        <taxon>Ascomycota</taxon>
        <taxon>Pezizomycotina</taxon>
        <taxon>Leotiomycetes</taxon>
        <taxon>Helotiales</taxon>
        <taxon>Sclerotiniaceae</taxon>
        <taxon>Sclerotinia</taxon>
    </lineage>
</organism>
<reference evidence="1" key="1">
    <citation type="submission" date="2022-11" db="EMBL/GenBank/DDBJ databases">
        <title>Genome Resource of Sclerotinia nivalis Strain SnTB1, a Plant Pathogen Isolated from American Ginseng.</title>
        <authorList>
            <person name="Fan S."/>
        </authorList>
    </citation>
    <scope>NUCLEOTIDE SEQUENCE</scope>
    <source>
        <strain evidence="1">SnTB1</strain>
    </source>
</reference>
<evidence type="ECO:0000313" key="2">
    <source>
        <dbReference type="Proteomes" id="UP001152300"/>
    </source>
</evidence>
<dbReference type="EMBL" id="JAPEIS010000006">
    <property type="protein sequence ID" value="KAJ8065270.1"/>
    <property type="molecule type" value="Genomic_DNA"/>
</dbReference>
<evidence type="ECO:0000313" key="1">
    <source>
        <dbReference type="EMBL" id="KAJ8065270.1"/>
    </source>
</evidence>
<keyword evidence="2" id="KW-1185">Reference proteome</keyword>
<name>A0A9X0AM78_9HELO</name>
<accession>A0A9X0AM78</accession>